<dbReference type="GO" id="GO:0005737">
    <property type="term" value="C:cytoplasm"/>
    <property type="evidence" value="ECO:0007669"/>
    <property type="project" value="TreeGrafter"/>
</dbReference>
<dbReference type="AlphaFoldDB" id="A0A8S8XG66"/>
<evidence type="ECO:0000259" key="2">
    <source>
        <dbReference type="Pfam" id="PF00248"/>
    </source>
</evidence>
<gene>
    <name evidence="3" type="ORF">TMPK1_31460</name>
</gene>
<dbReference type="PANTHER" id="PTHR43625">
    <property type="entry name" value="AFLATOXIN B1 ALDEHYDE REDUCTASE"/>
    <property type="match status" value="1"/>
</dbReference>
<dbReference type="EMBL" id="BOPV01000001">
    <property type="protein sequence ID" value="GIL40909.1"/>
    <property type="molecule type" value="Genomic_DNA"/>
</dbReference>
<comment type="caution">
    <text evidence="3">The sequence shown here is derived from an EMBL/GenBank/DDBJ whole genome shotgun (WGS) entry which is preliminary data.</text>
</comment>
<evidence type="ECO:0000313" key="4">
    <source>
        <dbReference type="Proteomes" id="UP000681075"/>
    </source>
</evidence>
<proteinExistence type="predicted"/>
<reference evidence="3" key="1">
    <citation type="submission" date="2021-02" db="EMBL/GenBank/DDBJ databases">
        <title>Genome sequence of Rhodospirillales sp. strain TMPK1 isolated from soil.</title>
        <authorList>
            <person name="Nakai R."/>
            <person name="Kusada H."/>
            <person name="Tamaki H."/>
        </authorList>
    </citation>
    <scope>NUCLEOTIDE SEQUENCE</scope>
    <source>
        <strain evidence="3">TMPK1</strain>
    </source>
</reference>
<protein>
    <submittedName>
        <fullName evidence="3">Aldo/keto reductase</fullName>
    </submittedName>
</protein>
<sequence length="337" mass="36397">MERRTLGRTGPQTSGLGLGTMGMSDFYGPADRQESIATLHAALDAGITLLDTGDFYGMGHNEMLIGEALQSRARNQLLLSVKFGALRDADKGFLGYDSRPAAVKNFLAYSLQRLRTDYIDIYRPARLDPNVPIEDTIGAIADEIKAGRVRQIGLSEVSAATIRRAHAVHPIADLQIEYSLLSRDIERNGILATCRELGIGITAYGVLSRGLISGHWSKDRSGQKDFRALSPRFQGENLDHNLALVDALRALADARGITVAQIAIAFVLSRGDDIVPLVGARRRDRLQEALGALAVKLSSDDLAKIEAAIPAGAAAGARYPEAQIAHMDSERPFNEVA</sequence>
<dbReference type="SUPFAM" id="SSF51430">
    <property type="entry name" value="NAD(P)-linked oxidoreductase"/>
    <property type="match status" value="1"/>
</dbReference>
<dbReference type="GO" id="GO:0016491">
    <property type="term" value="F:oxidoreductase activity"/>
    <property type="evidence" value="ECO:0007669"/>
    <property type="project" value="UniProtKB-KW"/>
</dbReference>
<dbReference type="Proteomes" id="UP000681075">
    <property type="component" value="Unassembled WGS sequence"/>
</dbReference>
<dbReference type="InterPro" id="IPR050791">
    <property type="entry name" value="Aldo-Keto_reductase"/>
</dbReference>
<dbReference type="InterPro" id="IPR036812">
    <property type="entry name" value="NAD(P)_OxRdtase_dom_sf"/>
</dbReference>
<keyword evidence="1" id="KW-0560">Oxidoreductase</keyword>
<keyword evidence="4" id="KW-1185">Reference proteome</keyword>
<name>A0A8S8XG66_9PROT</name>
<dbReference type="Gene3D" id="3.20.20.100">
    <property type="entry name" value="NADP-dependent oxidoreductase domain"/>
    <property type="match status" value="1"/>
</dbReference>
<dbReference type="PANTHER" id="PTHR43625:SF40">
    <property type="entry name" value="ALDO-KETO REDUCTASE YAKC [NADP(+)]"/>
    <property type="match status" value="1"/>
</dbReference>
<feature type="domain" description="NADP-dependent oxidoreductase" evidence="2">
    <location>
        <begin position="16"/>
        <end position="308"/>
    </location>
</feature>
<dbReference type="Pfam" id="PF00248">
    <property type="entry name" value="Aldo_ket_red"/>
    <property type="match status" value="1"/>
</dbReference>
<evidence type="ECO:0000313" key="3">
    <source>
        <dbReference type="EMBL" id="GIL40909.1"/>
    </source>
</evidence>
<organism evidence="3 4">
    <name type="scientific">Roseiterribacter gracilis</name>
    <dbReference type="NCBI Taxonomy" id="2812848"/>
    <lineage>
        <taxon>Bacteria</taxon>
        <taxon>Pseudomonadati</taxon>
        <taxon>Pseudomonadota</taxon>
        <taxon>Alphaproteobacteria</taxon>
        <taxon>Rhodospirillales</taxon>
        <taxon>Roseiterribacteraceae</taxon>
        <taxon>Roseiterribacter</taxon>
    </lineage>
</organism>
<dbReference type="RefSeq" id="WP_420244165.1">
    <property type="nucleotide sequence ID" value="NZ_BOPV01000001.1"/>
</dbReference>
<accession>A0A8S8XG66</accession>
<evidence type="ECO:0000256" key="1">
    <source>
        <dbReference type="ARBA" id="ARBA00023002"/>
    </source>
</evidence>
<dbReference type="InterPro" id="IPR023210">
    <property type="entry name" value="NADP_OxRdtase_dom"/>
</dbReference>